<dbReference type="AlphaFoldDB" id="A0A0A1TZ14"/>
<gene>
    <name evidence="1" type="ORF">EIN_470050</name>
</gene>
<proteinExistence type="predicted"/>
<sequence length="225" mass="26923">MKLVWYDFITSADTRSFFHFSSNKDVLQQFRNLKYIFSKNTTNHVFMPVTRQPRFIEVRNNQVYEQMVLLWIINKRFSISLKCPNKKATVFEQFLTVEYIWDTFDEIEVKKVVYERCSLRYQQDLNCGISQKTAKRRKNNNYTIECLQLLVDIVRELGFFVETEQCGGKKVNFKEEYIKYIYYDGVLLFNSNSIQIFGKTIIDTLNCKYTNLRSIVLEKDVFSNI</sequence>
<evidence type="ECO:0000313" key="1">
    <source>
        <dbReference type="EMBL" id="ELP83771.1"/>
    </source>
</evidence>
<organism evidence="1 2">
    <name type="scientific">Entamoeba invadens IP1</name>
    <dbReference type="NCBI Taxonomy" id="370355"/>
    <lineage>
        <taxon>Eukaryota</taxon>
        <taxon>Amoebozoa</taxon>
        <taxon>Evosea</taxon>
        <taxon>Archamoebae</taxon>
        <taxon>Mastigamoebida</taxon>
        <taxon>Entamoebidae</taxon>
        <taxon>Entamoeba</taxon>
    </lineage>
</organism>
<dbReference type="KEGG" id="eiv:EIN_470050"/>
<reference evidence="1 2" key="1">
    <citation type="submission" date="2012-10" db="EMBL/GenBank/DDBJ databases">
        <authorList>
            <person name="Zafar N."/>
            <person name="Inman J."/>
            <person name="Hall N."/>
            <person name="Lorenzi H."/>
            <person name="Caler E."/>
        </authorList>
    </citation>
    <scope>NUCLEOTIDE SEQUENCE [LARGE SCALE GENOMIC DNA]</scope>
    <source>
        <strain evidence="1 2">IP1</strain>
    </source>
</reference>
<evidence type="ECO:0000313" key="2">
    <source>
        <dbReference type="Proteomes" id="UP000014680"/>
    </source>
</evidence>
<name>A0A0A1TZ14_ENTIV</name>
<dbReference type="VEuPathDB" id="AmoebaDB:EIN_470050"/>
<dbReference type="RefSeq" id="XP_004183117.1">
    <property type="nucleotide sequence ID" value="XM_004183069.1"/>
</dbReference>
<accession>A0A0A1TZ14</accession>
<dbReference type="GeneID" id="14882643"/>
<protein>
    <submittedName>
        <fullName evidence="1">Uncharacterized protein</fullName>
    </submittedName>
</protein>
<dbReference type="EMBL" id="KB207240">
    <property type="protein sequence ID" value="ELP83771.1"/>
    <property type="molecule type" value="Genomic_DNA"/>
</dbReference>
<dbReference type="Proteomes" id="UP000014680">
    <property type="component" value="Unassembled WGS sequence"/>
</dbReference>
<keyword evidence="2" id="KW-1185">Reference proteome</keyword>